<gene>
    <name evidence="3" type="ORF">GOMPHAMPRED_005597</name>
</gene>
<feature type="compositionally biased region" description="Low complexity" evidence="1">
    <location>
        <begin position="27"/>
        <end position="43"/>
    </location>
</feature>
<evidence type="ECO:0000313" key="4">
    <source>
        <dbReference type="Proteomes" id="UP000664169"/>
    </source>
</evidence>
<dbReference type="InterPro" id="IPR051494">
    <property type="entry name" value="BSD_domain-containing"/>
</dbReference>
<reference evidence="3" key="1">
    <citation type="submission" date="2021-03" db="EMBL/GenBank/DDBJ databases">
        <authorList>
            <person name="Tagirdzhanova G."/>
        </authorList>
    </citation>
    <scope>NUCLEOTIDE SEQUENCE</scope>
</reference>
<comment type="caution">
    <text evidence="3">The sequence shown here is derived from an EMBL/GenBank/DDBJ whole genome shotgun (WGS) entry which is preliminary data.</text>
</comment>
<keyword evidence="4" id="KW-1185">Reference proteome</keyword>
<dbReference type="EMBL" id="CAJPDQ010000034">
    <property type="protein sequence ID" value="CAF9930176.1"/>
    <property type="molecule type" value="Genomic_DNA"/>
</dbReference>
<dbReference type="PROSITE" id="PS50858">
    <property type="entry name" value="BSD"/>
    <property type="match status" value="1"/>
</dbReference>
<protein>
    <recommendedName>
        <fullName evidence="2">BSD domain-containing protein</fullName>
    </recommendedName>
</protein>
<dbReference type="Gene3D" id="1.10.3970.10">
    <property type="entry name" value="BSD domain"/>
    <property type="match status" value="1"/>
</dbReference>
<dbReference type="Pfam" id="PF03909">
    <property type="entry name" value="BSD"/>
    <property type="match status" value="1"/>
</dbReference>
<evidence type="ECO:0000259" key="2">
    <source>
        <dbReference type="PROSITE" id="PS50858"/>
    </source>
</evidence>
<feature type="domain" description="BSD" evidence="2">
    <location>
        <begin position="278"/>
        <end position="330"/>
    </location>
</feature>
<dbReference type="OrthoDB" id="73788at2759"/>
<evidence type="ECO:0000313" key="3">
    <source>
        <dbReference type="EMBL" id="CAF9930176.1"/>
    </source>
</evidence>
<dbReference type="PANTHER" id="PTHR16019">
    <property type="entry name" value="SYNAPSE-ASSOCIATED PROTEIN"/>
    <property type="match status" value="1"/>
</dbReference>
<organism evidence="3 4">
    <name type="scientific">Gomphillus americanus</name>
    <dbReference type="NCBI Taxonomy" id="1940652"/>
    <lineage>
        <taxon>Eukaryota</taxon>
        <taxon>Fungi</taxon>
        <taxon>Dikarya</taxon>
        <taxon>Ascomycota</taxon>
        <taxon>Pezizomycotina</taxon>
        <taxon>Lecanoromycetes</taxon>
        <taxon>OSLEUM clade</taxon>
        <taxon>Ostropomycetidae</taxon>
        <taxon>Ostropales</taxon>
        <taxon>Graphidaceae</taxon>
        <taxon>Gomphilloideae</taxon>
        <taxon>Gomphillus</taxon>
    </lineage>
</organism>
<feature type="compositionally biased region" description="Basic and acidic residues" evidence="1">
    <location>
        <begin position="414"/>
        <end position="424"/>
    </location>
</feature>
<dbReference type="InterPro" id="IPR035925">
    <property type="entry name" value="BSD_dom_sf"/>
</dbReference>
<feature type="region of interest" description="Disordered" evidence="1">
    <location>
        <begin position="347"/>
        <end position="444"/>
    </location>
</feature>
<dbReference type="SUPFAM" id="SSF140383">
    <property type="entry name" value="BSD domain-like"/>
    <property type="match status" value="1"/>
</dbReference>
<evidence type="ECO:0000256" key="1">
    <source>
        <dbReference type="SAM" id="MobiDB-lite"/>
    </source>
</evidence>
<feature type="compositionally biased region" description="Acidic residues" evidence="1">
    <location>
        <begin position="347"/>
        <end position="359"/>
    </location>
</feature>
<dbReference type="PANTHER" id="PTHR16019:SF5">
    <property type="entry name" value="BSD DOMAIN-CONTAINING PROTEIN 1"/>
    <property type="match status" value="1"/>
</dbReference>
<dbReference type="Proteomes" id="UP000664169">
    <property type="component" value="Unassembled WGS sequence"/>
</dbReference>
<dbReference type="InterPro" id="IPR005607">
    <property type="entry name" value="BSD_dom"/>
</dbReference>
<accession>A0A8H3FQ59</accession>
<proteinExistence type="predicted"/>
<feature type="compositionally biased region" description="Basic and acidic residues" evidence="1">
    <location>
        <begin position="382"/>
        <end position="394"/>
    </location>
</feature>
<name>A0A8H3FQ59_9LECA</name>
<dbReference type="GO" id="GO:0005737">
    <property type="term" value="C:cytoplasm"/>
    <property type="evidence" value="ECO:0007669"/>
    <property type="project" value="TreeGrafter"/>
</dbReference>
<sequence>MDAYDHVAQATIRSSALPLDTPTASGTATPNPSSKPTSSTSATDSNTPISTTSEAGGTLSTDLQEAYKSFSTSDWGARLGGFFGTVRKSGESVISGVRNEANIASEEALKGFGELRREIVGIGNGVRNRGMSLVAGGSSSAQETGQVVDGQEAADLGGQAGSSKDMSTLADTEGFVARFRAEAEKRLKDIQKAEDAADEALLRFGSNIRNFLRDAVTVSAPNSGSQHAGEPGQLLFESKDADGKRVIHTSRFDAQLHVIHCSLDSFLKDPASAEYATWSKDFDVEKHTDDIASNLQKYEELRKAMEKLVPERVDYNTFWTRYYFLRLVIEGEEKRRKEMLKRAALNPEEEVRWDEDSDDEPRTPQATSSNAIPVGSGPLEAAEPRKSGDQHSQPDSDASYDLVSGATSHTPSSPKDEKEKDIGKKPAGTAGETVKEDSDEEDWE</sequence>
<feature type="region of interest" description="Disordered" evidence="1">
    <location>
        <begin position="1"/>
        <end position="58"/>
    </location>
</feature>
<dbReference type="AlphaFoldDB" id="A0A8H3FQ59"/>
<dbReference type="SMART" id="SM00751">
    <property type="entry name" value="BSD"/>
    <property type="match status" value="1"/>
</dbReference>
<feature type="compositionally biased region" description="Polar residues" evidence="1">
    <location>
        <begin position="44"/>
        <end position="58"/>
    </location>
</feature>